<keyword evidence="1 3" id="KW-0378">Hydrolase</keyword>
<organism evidence="3 4">
    <name type="scientific">Candidatus Cohnella colombiensis</name>
    <dbReference type="NCBI Taxonomy" id="3121368"/>
    <lineage>
        <taxon>Bacteria</taxon>
        <taxon>Bacillati</taxon>
        <taxon>Bacillota</taxon>
        <taxon>Bacilli</taxon>
        <taxon>Bacillales</taxon>
        <taxon>Paenibacillaceae</taxon>
        <taxon>Cohnella</taxon>
    </lineage>
</organism>
<sequence>MMFYKDTGSGLPIVLLHGYCGSHKYWDEVVPQLARNYRVITMDLPGHGQSAPSNMGYSMEQLAEQIIQLLDQLGLQQVYLFGHSLGGYISLALVERYADRLLGLGLIHSTSYPDSDAAKENRLKAVASIEKEGIVPFVNGLIPKLFASDNHQAVRESMEKAIEIGYGTSVDGAIGCALGMRERRDRKDVLERIQMPTLLLAGALDEVIAEDRRFPVSGPTVTAVTLENVGHMGMMESPDAFVNGIVNYLGESR</sequence>
<gene>
    <name evidence="3" type="ORF">P0Y55_03610</name>
</gene>
<dbReference type="GO" id="GO:0016020">
    <property type="term" value="C:membrane"/>
    <property type="evidence" value="ECO:0007669"/>
    <property type="project" value="TreeGrafter"/>
</dbReference>
<dbReference type="Gene3D" id="3.40.50.1820">
    <property type="entry name" value="alpha/beta hydrolase"/>
    <property type="match status" value="1"/>
</dbReference>
<dbReference type="AlphaFoldDB" id="A0AA95JB68"/>
<evidence type="ECO:0000259" key="2">
    <source>
        <dbReference type="Pfam" id="PF00561"/>
    </source>
</evidence>
<evidence type="ECO:0000313" key="4">
    <source>
        <dbReference type="Proteomes" id="UP001178662"/>
    </source>
</evidence>
<dbReference type="Proteomes" id="UP001178662">
    <property type="component" value="Chromosome"/>
</dbReference>
<protein>
    <submittedName>
        <fullName evidence="3">Alpha/beta hydrolase</fullName>
    </submittedName>
</protein>
<accession>A0AA95JB68</accession>
<dbReference type="GO" id="GO:0016787">
    <property type="term" value="F:hydrolase activity"/>
    <property type="evidence" value="ECO:0007669"/>
    <property type="project" value="UniProtKB-KW"/>
</dbReference>
<dbReference type="PRINTS" id="PR00111">
    <property type="entry name" value="ABHYDROLASE"/>
</dbReference>
<reference evidence="3" key="1">
    <citation type="submission" date="2023-03" db="EMBL/GenBank/DDBJ databases">
        <title>Andean soil-derived lignocellulolytic bacterial consortium as a source of novel taxa and putative plastic-active enzymes.</title>
        <authorList>
            <person name="Diaz-Garcia L."/>
            <person name="Chuvochina M."/>
            <person name="Feuerriegel G."/>
            <person name="Bunk B."/>
            <person name="Sproer C."/>
            <person name="Streit W.R."/>
            <person name="Rodriguez L.M."/>
            <person name="Overmann J."/>
            <person name="Jimenez D.J."/>
        </authorList>
    </citation>
    <scope>NUCLEOTIDE SEQUENCE</scope>
    <source>
        <strain evidence="3">MAG 2441</strain>
    </source>
</reference>
<feature type="domain" description="AB hydrolase-1" evidence="2">
    <location>
        <begin position="12"/>
        <end position="109"/>
    </location>
</feature>
<proteinExistence type="predicted"/>
<dbReference type="InterPro" id="IPR000073">
    <property type="entry name" value="AB_hydrolase_1"/>
</dbReference>
<name>A0AA95JB68_9BACL</name>
<dbReference type="SUPFAM" id="SSF53474">
    <property type="entry name" value="alpha/beta-Hydrolases"/>
    <property type="match status" value="1"/>
</dbReference>
<dbReference type="EMBL" id="CP119317">
    <property type="protein sequence ID" value="WEK55163.1"/>
    <property type="molecule type" value="Genomic_DNA"/>
</dbReference>
<keyword evidence="4" id="KW-1185">Reference proteome</keyword>
<dbReference type="InterPro" id="IPR029058">
    <property type="entry name" value="AB_hydrolase_fold"/>
</dbReference>
<dbReference type="InterPro" id="IPR050266">
    <property type="entry name" value="AB_hydrolase_sf"/>
</dbReference>
<evidence type="ECO:0000256" key="1">
    <source>
        <dbReference type="ARBA" id="ARBA00022801"/>
    </source>
</evidence>
<evidence type="ECO:0000313" key="3">
    <source>
        <dbReference type="EMBL" id="WEK55163.1"/>
    </source>
</evidence>
<dbReference type="PANTHER" id="PTHR43798">
    <property type="entry name" value="MONOACYLGLYCEROL LIPASE"/>
    <property type="match status" value="1"/>
</dbReference>
<dbReference type="PANTHER" id="PTHR43798:SF31">
    <property type="entry name" value="AB HYDROLASE SUPERFAMILY PROTEIN YCLE"/>
    <property type="match status" value="1"/>
</dbReference>
<dbReference type="Pfam" id="PF00561">
    <property type="entry name" value="Abhydrolase_1"/>
    <property type="match status" value="1"/>
</dbReference>